<keyword evidence="5" id="KW-1185">Reference proteome</keyword>
<dbReference type="InterPro" id="IPR002347">
    <property type="entry name" value="SDR_fam"/>
</dbReference>
<dbReference type="PANTHER" id="PTHR44196">
    <property type="entry name" value="DEHYDROGENASE/REDUCTASE SDR FAMILY MEMBER 7B"/>
    <property type="match status" value="1"/>
</dbReference>
<reference evidence="5" key="1">
    <citation type="journal article" date="2019" name="Int. J. Syst. Evol. Microbiol.">
        <title>The Global Catalogue of Microorganisms (GCM) 10K type strain sequencing project: providing services to taxonomists for standard genome sequencing and annotation.</title>
        <authorList>
            <consortium name="The Broad Institute Genomics Platform"/>
            <consortium name="The Broad Institute Genome Sequencing Center for Infectious Disease"/>
            <person name="Wu L."/>
            <person name="Ma J."/>
        </authorList>
    </citation>
    <scope>NUCLEOTIDE SEQUENCE [LARGE SCALE GENOMIC DNA]</scope>
    <source>
        <strain evidence="5">CGMCC 1.15474</strain>
    </source>
</reference>
<organism evidence="4 5">
    <name type="scientific">Metabacillus endolithicus</name>
    <dbReference type="NCBI Taxonomy" id="1535204"/>
    <lineage>
        <taxon>Bacteria</taxon>
        <taxon>Bacillati</taxon>
        <taxon>Bacillota</taxon>
        <taxon>Bacilli</taxon>
        <taxon>Bacillales</taxon>
        <taxon>Bacillaceae</taxon>
        <taxon>Metabacillus</taxon>
    </lineage>
</organism>
<dbReference type="GO" id="GO:0016491">
    <property type="term" value="F:oxidoreductase activity"/>
    <property type="evidence" value="ECO:0007669"/>
    <property type="project" value="UniProtKB-KW"/>
</dbReference>
<dbReference type="PROSITE" id="PS00061">
    <property type="entry name" value="ADH_SHORT"/>
    <property type="match status" value="1"/>
</dbReference>
<dbReference type="EC" id="1.-.-.-" evidence="4"/>
<dbReference type="PRINTS" id="PR00080">
    <property type="entry name" value="SDRFAMILY"/>
</dbReference>
<protein>
    <submittedName>
        <fullName evidence="4">SDR family NAD(P)-dependent oxidoreductase</fullName>
        <ecNumber evidence="4">1.-.-.-</ecNumber>
    </submittedName>
</protein>
<dbReference type="CDD" id="cd05233">
    <property type="entry name" value="SDR_c"/>
    <property type="match status" value="1"/>
</dbReference>
<dbReference type="SUPFAM" id="SSF51735">
    <property type="entry name" value="NAD(P)-binding Rossmann-fold domains"/>
    <property type="match status" value="1"/>
</dbReference>
<dbReference type="Gene3D" id="3.40.50.720">
    <property type="entry name" value="NAD(P)-binding Rossmann-like Domain"/>
    <property type="match status" value="1"/>
</dbReference>
<dbReference type="RefSeq" id="WP_379049948.1">
    <property type="nucleotide sequence ID" value="NZ_CP095550.1"/>
</dbReference>
<comment type="similarity">
    <text evidence="1 3">Belongs to the short-chain dehydrogenases/reductases (SDR) family.</text>
</comment>
<dbReference type="PRINTS" id="PR00081">
    <property type="entry name" value="GDHRDH"/>
</dbReference>
<dbReference type="InterPro" id="IPR036291">
    <property type="entry name" value="NAD(P)-bd_dom_sf"/>
</dbReference>
<evidence type="ECO:0000256" key="2">
    <source>
        <dbReference type="ARBA" id="ARBA00023002"/>
    </source>
</evidence>
<dbReference type="PANTHER" id="PTHR44196:SF1">
    <property type="entry name" value="DEHYDROGENASE_REDUCTASE SDR FAMILY MEMBER 7B"/>
    <property type="match status" value="1"/>
</dbReference>
<name>A0ABW5BT32_9BACI</name>
<evidence type="ECO:0000313" key="4">
    <source>
        <dbReference type="EMBL" id="MFD2212615.1"/>
    </source>
</evidence>
<evidence type="ECO:0000256" key="3">
    <source>
        <dbReference type="RuleBase" id="RU000363"/>
    </source>
</evidence>
<evidence type="ECO:0000313" key="5">
    <source>
        <dbReference type="Proteomes" id="UP001597318"/>
    </source>
</evidence>
<keyword evidence="2 4" id="KW-0560">Oxidoreductase</keyword>
<proteinExistence type="inferred from homology"/>
<dbReference type="EMBL" id="JBHUIK010000001">
    <property type="protein sequence ID" value="MFD2212615.1"/>
    <property type="molecule type" value="Genomic_DNA"/>
</dbReference>
<dbReference type="Pfam" id="PF00106">
    <property type="entry name" value="adh_short"/>
    <property type="match status" value="1"/>
</dbReference>
<gene>
    <name evidence="4" type="ORF">ACFSKK_02685</name>
</gene>
<evidence type="ECO:0000256" key="1">
    <source>
        <dbReference type="ARBA" id="ARBA00006484"/>
    </source>
</evidence>
<comment type="caution">
    <text evidence="4">The sequence shown here is derived from an EMBL/GenBank/DDBJ whole genome shotgun (WGS) entry which is preliminary data.</text>
</comment>
<dbReference type="InterPro" id="IPR020904">
    <property type="entry name" value="Sc_DH/Rdtase_CS"/>
</dbReference>
<accession>A0ABW5BT32</accession>
<sequence length="273" mass="30131">MKNIFENKITIITGAASGIGRSLAQEMASRGAVIIIADRNKTEGEKVAEFISRKNGKAYFHQVDVTNEKEVYDLVHHVYDTHGTLDYMFNNAGISSMSEFDDLTSEQWKKIIDINVLGVVYGSTAAYTIMKKQGYGYIINTSSAAAFGPAPLTAAYGATKHAVLALTTSLHYEAEAYGVKVSAVCPAFVTTPITDHMEMNKFDRNVFSQNTKNYISADKCANIILQGIEKEKLIITTIGMKKTTDIVFTLFPGLQRKLMKYVVKAGRKAKVRD</sequence>
<dbReference type="Proteomes" id="UP001597318">
    <property type="component" value="Unassembled WGS sequence"/>
</dbReference>